<feature type="region of interest" description="Disordered" evidence="1">
    <location>
        <begin position="577"/>
        <end position="597"/>
    </location>
</feature>
<protein>
    <submittedName>
        <fullName evidence="2">Uncharacterized protein</fullName>
    </submittedName>
</protein>
<accession>A0A9P6LCR7</accession>
<dbReference type="Proteomes" id="UP000781932">
    <property type="component" value="Unassembled WGS sequence"/>
</dbReference>
<keyword evidence="3" id="KW-1185">Reference proteome</keyword>
<evidence type="ECO:0000313" key="3">
    <source>
        <dbReference type="Proteomes" id="UP000781932"/>
    </source>
</evidence>
<dbReference type="OrthoDB" id="4793773at2759"/>
<dbReference type="AlphaFoldDB" id="A0A9P6LCR7"/>
<dbReference type="GeneID" id="62168812"/>
<organism evidence="2 3">
    <name type="scientific">Colletotrichum karsti</name>
    <dbReference type="NCBI Taxonomy" id="1095194"/>
    <lineage>
        <taxon>Eukaryota</taxon>
        <taxon>Fungi</taxon>
        <taxon>Dikarya</taxon>
        <taxon>Ascomycota</taxon>
        <taxon>Pezizomycotina</taxon>
        <taxon>Sordariomycetes</taxon>
        <taxon>Hypocreomycetidae</taxon>
        <taxon>Glomerellales</taxon>
        <taxon>Glomerellaceae</taxon>
        <taxon>Colletotrichum</taxon>
        <taxon>Colletotrichum boninense species complex</taxon>
    </lineage>
</organism>
<dbReference type="EMBL" id="JAATWM020000070">
    <property type="protein sequence ID" value="KAF9869489.1"/>
    <property type="molecule type" value="Genomic_DNA"/>
</dbReference>
<feature type="region of interest" description="Disordered" evidence="1">
    <location>
        <begin position="225"/>
        <end position="263"/>
    </location>
</feature>
<comment type="caution">
    <text evidence="2">The sequence shown here is derived from an EMBL/GenBank/DDBJ whole genome shotgun (WGS) entry which is preliminary data.</text>
</comment>
<gene>
    <name evidence="2" type="ORF">CkaCkLH20_13027</name>
</gene>
<reference evidence="2" key="1">
    <citation type="submission" date="2020-03" db="EMBL/GenBank/DDBJ databases">
        <authorList>
            <person name="He L."/>
        </authorList>
    </citation>
    <scope>NUCLEOTIDE SEQUENCE</scope>
    <source>
        <strain evidence="2">CkLH20</strain>
    </source>
</reference>
<dbReference type="RefSeq" id="XP_038738950.1">
    <property type="nucleotide sequence ID" value="XM_038895738.1"/>
</dbReference>
<reference evidence="2" key="2">
    <citation type="submission" date="2020-11" db="EMBL/GenBank/DDBJ databases">
        <title>Whole genome sequencing of Colletotrichum sp.</title>
        <authorList>
            <person name="Li H."/>
        </authorList>
    </citation>
    <scope>NUCLEOTIDE SEQUENCE</scope>
    <source>
        <strain evidence="2">CkLH20</strain>
    </source>
</reference>
<proteinExistence type="predicted"/>
<feature type="compositionally biased region" description="Polar residues" evidence="1">
    <location>
        <begin position="240"/>
        <end position="251"/>
    </location>
</feature>
<evidence type="ECO:0000256" key="1">
    <source>
        <dbReference type="SAM" id="MobiDB-lite"/>
    </source>
</evidence>
<evidence type="ECO:0000313" key="2">
    <source>
        <dbReference type="EMBL" id="KAF9869489.1"/>
    </source>
</evidence>
<sequence length="631" mass="69993">MSLPGTVDAWLCEVRAEGIASAKLGDIKADKHFSGSTIPHKAFLQLRAIWLPAKESSTAPADLEAADFFNNTDRELATSCLDAHPLQLQNFFATVESSYPDRNVMDPFLPATPILGKARLGTPPKTDDLGMFGPAFTSWRRLKPFSRPQRSRGEMSHFTPKVMMGFDHALQENLLMQPVSRLDLNKTKLQPRQPETPTAGGNHLADDLIAEILGNMSLDKVVEDLDTPTKPTRGSRPAGTGQQRQHVSSSAAVHDTVPAKPANEKVDNVPLHETEDFDAPAVRLGRTEYEVQTSHFFVTYADTLLAHALSLSFSNCLSIVPEERQYGFGEAATLPVPKEETAAPSSSGAVRKKRQRSCLFVACPDGAAYVKPDHGSRKAFLHFELKPFRRDGSARALTICREETAEIAAILYQEYCSNGKTEKPDEYWLIVATVGARYLDYIKDMEAAAVASGDVDMDLSDFIQFQPYGPFRVGNSCHMKWVNTVVTASALSQMQDTTVGQGLKRRLEFDASTEAFLTLAGQFFIDRYSIDIPEMKQDSKTETQAPSLFVGIPRYSWDHSVQSYMWPRMRPASTGGITTSWAPRSWTPRGKPPPEEDRHLWEQSRLTNHMIGESIIFIVSGYIDIAIGTLF</sequence>
<name>A0A9P6LCR7_9PEZI</name>